<dbReference type="Proteomes" id="UP000244755">
    <property type="component" value="Chromosome 1"/>
</dbReference>
<organism evidence="2 3">
    <name type="scientific">Methylobacterium currus</name>
    <dbReference type="NCBI Taxonomy" id="2051553"/>
    <lineage>
        <taxon>Bacteria</taxon>
        <taxon>Pseudomonadati</taxon>
        <taxon>Pseudomonadota</taxon>
        <taxon>Alphaproteobacteria</taxon>
        <taxon>Hyphomicrobiales</taxon>
        <taxon>Methylobacteriaceae</taxon>
        <taxon>Methylobacterium</taxon>
    </lineage>
</organism>
<gene>
    <name evidence="2" type="ORF">DA075_13260</name>
</gene>
<dbReference type="Pfam" id="PF11064">
    <property type="entry name" value="DUF2865"/>
    <property type="match status" value="1"/>
</dbReference>
<accession>A0A2R4WJS0</accession>
<protein>
    <submittedName>
        <fullName evidence="2">DUF2865 domain-containing protein</fullName>
    </submittedName>
</protein>
<evidence type="ECO:0000256" key="1">
    <source>
        <dbReference type="SAM" id="MobiDB-lite"/>
    </source>
</evidence>
<dbReference type="AlphaFoldDB" id="A0A2R4WJS0"/>
<keyword evidence="3" id="KW-1185">Reference proteome</keyword>
<dbReference type="OrthoDB" id="7850882at2"/>
<sequence>MRALARMLAFGALIGLGGVGAGTTLVHAADDAGVLDFLLGDVPRSLGLPARAPRPAASSLRERRVRWTSRPANAALPRPRWTDPAPRLQTTGPKPSSFRQTREPVSGLSRHGGAGSHARTVCVRTCDGYMFPLANLGSEDAAPAQEQACAAACPGAETALYTVRAGEELDQAVGRNGKPYRSLAAAFAYRSRLVGSCSCNPGAGGYARLLLRDATLRPGDAVAGAAGAQVFAGRDRGGEARYVDFRRAAMISARERRELDRTLDVSRLERVRAEFRRSLAAEHRGGFGRLRYASGVTGFAEVVSDASAAPIRIVEPSPYR</sequence>
<reference evidence="2 3" key="1">
    <citation type="submission" date="2018-04" db="EMBL/GenBank/DDBJ databases">
        <title>Methylobacterium sp. PR1016A genome.</title>
        <authorList>
            <person name="Park W."/>
        </authorList>
    </citation>
    <scope>NUCLEOTIDE SEQUENCE [LARGE SCALE GENOMIC DNA]</scope>
    <source>
        <strain evidence="2 3">PR1016A</strain>
    </source>
</reference>
<feature type="region of interest" description="Disordered" evidence="1">
    <location>
        <begin position="69"/>
        <end position="115"/>
    </location>
</feature>
<dbReference type="KEGG" id="mee:DA075_13260"/>
<feature type="compositionally biased region" description="Polar residues" evidence="1">
    <location>
        <begin position="88"/>
        <end position="99"/>
    </location>
</feature>
<name>A0A2R4WJS0_9HYPH</name>
<evidence type="ECO:0000313" key="3">
    <source>
        <dbReference type="Proteomes" id="UP000244755"/>
    </source>
</evidence>
<dbReference type="InterPro" id="IPR021293">
    <property type="entry name" value="DUF2865"/>
</dbReference>
<proteinExistence type="predicted"/>
<dbReference type="EMBL" id="CP028843">
    <property type="protein sequence ID" value="AWB21765.1"/>
    <property type="molecule type" value="Genomic_DNA"/>
</dbReference>
<evidence type="ECO:0000313" key="2">
    <source>
        <dbReference type="EMBL" id="AWB21765.1"/>
    </source>
</evidence>